<dbReference type="AlphaFoldDB" id="A0A0C3H4P7"/>
<dbReference type="OrthoDB" id="10263751at2759"/>
<dbReference type="STRING" id="913774.A0A0C3H4P7"/>
<evidence type="ECO:0000259" key="1">
    <source>
        <dbReference type="Pfam" id="PF00085"/>
    </source>
</evidence>
<name>A0A0C3H4P7_OIDMZ</name>
<feature type="domain" description="Thioredoxin" evidence="1">
    <location>
        <begin position="5"/>
        <end position="104"/>
    </location>
</feature>
<accession>A0A0C3H4P7</accession>
<dbReference type="Gene3D" id="3.40.30.10">
    <property type="entry name" value="Glutaredoxin"/>
    <property type="match status" value="1"/>
</dbReference>
<gene>
    <name evidence="2" type="ORF">OIDMADRAFT_63443</name>
</gene>
<dbReference type="InterPro" id="IPR050620">
    <property type="entry name" value="Thioredoxin_H-type-like"/>
</dbReference>
<sequence length="111" mass="12146">VVDIASREHFERLIKSHPFVVLMIQVDWCNVCKNTAPLFDKHAEQLAIPSIIIFARLDADASEEVGELAISLGARALPAFCIFKSGAKAALLMGSNPIRLESDLKKLSNEA</sequence>
<dbReference type="CDD" id="cd02947">
    <property type="entry name" value="TRX_family"/>
    <property type="match status" value="1"/>
</dbReference>
<dbReference type="Pfam" id="PF00085">
    <property type="entry name" value="Thioredoxin"/>
    <property type="match status" value="1"/>
</dbReference>
<dbReference type="EMBL" id="KN832874">
    <property type="protein sequence ID" value="KIN03116.1"/>
    <property type="molecule type" value="Genomic_DNA"/>
</dbReference>
<reference evidence="2 3" key="1">
    <citation type="submission" date="2014-04" db="EMBL/GenBank/DDBJ databases">
        <authorList>
            <consortium name="DOE Joint Genome Institute"/>
            <person name="Kuo A."/>
            <person name="Martino E."/>
            <person name="Perotto S."/>
            <person name="Kohler A."/>
            <person name="Nagy L.G."/>
            <person name="Floudas D."/>
            <person name="Copeland A."/>
            <person name="Barry K.W."/>
            <person name="Cichocki N."/>
            <person name="Veneault-Fourrey C."/>
            <person name="LaButti K."/>
            <person name="Lindquist E.A."/>
            <person name="Lipzen A."/>
            <person name="Lundell T."/>
            <person name="Morin E."/>
            <person name="Murat C."/>
            <person name="Sun H."/>
            <person name="Tunlid A."/>
            <person name="Henrissat B."/>
            <person name="Grigoriev I.V."/>
            <person name="Hibbett D.S."/>
            <person name="Martin F."/>
            <person name="Nordberg H.P."/>
            <person name="Cantor M.N."/>
            <person name="Hua S.X."/>
        </authorList>
    </citation>
    <scope>NUCLEOTIDE SEQUENCE [LARGE SCALE GENOMIC DNA]</scope>
    <source>
        <strain evidence="2 3">Zn</strain>
    </source>
</reference>
<feature type="non-terminal residue" evidence="2">
    <location>
        <position position="1"/>
    </location>
</feature>
<dbReference type="PANTHER" id="PTHR10438:SF468">
    <property type="entry name" value="THIOREDOXIN-1-RELATED"/>
    <property type="match status" value="1"/>
</dbReference>
<keyword evidence="3" id="KW-1185">Reference proteome</keyword>
<dbReference type="InterPro" id="IPR036249">
    <property type="entry name" value="Thioredoxin-like_sf"/>
</dbReference>
<dbReference type="Proteomes" id="UP000054321">
    <property type="component" value="Unassembled WGS sequence"/>
</dbReference>
<dbReference type="InParanoid" id="A0A0C3H4P7"/>
<dbReference type="SUPFAM" id="SSF52833">
    <property type="entry name" value="Thioredoxin-like"/>
    <property type="match status" value="1"/>
</dbReference>
<feature type="non-terminal residue" evidence="2">
    <location>
        <position position="111"/>
    </location>
</feature>
<dbReference type="InterPro" id="IPR013766">
    <property type="entry name" value="Thioredoxin_domain"/>
</dbReference>
<dbReference type="HOGENOM" id="CLU_090389_14_0_1"/>
<proteinExistence type="predicted"/>
<evidence type="ECO:0000313" key="3">
    <source>
        <dbReference type="Proteomes" id="UP000054321"/>
    </source>
</evidence>
<reference evidence="3" key="2">
    <citation type="submission" date="2015-01" db="EMBL/GenBank/DDBJ databases">
        <title>Evolutionary Origins and Diversification of the Mycorrhizal Mutualists.</title>
        <authorList>
            <consortium name="DOE Joint Genome Institute"/>
            <consortium name="Mycorrhizal Genomics Consortium"/>
            <person name="Kohler A."/>
            <person name="Kuo A."/>
            <person name="Nagy L.G."/>
            <person name="Floudas D."/>
            <person name="Copeland A."/>
            <person name="Barry K.W."/>
            <person name="Cichocki N."/>
            <person name="Veneault-Fourrey C."/>
            <person name="LaButti K."/>
            <person name="Lindquist E.A."/>
            <person name="Lipzen A."/>
            <person name="Lundell T."/>
            <person name="Morin E."/>
            <person name="Murat C."/>
            <person name="Riley R."/>
            <person name="Ohm R."/>
            <person name="Sun H."/>
            <person name="Tunlid A."/>
            <person name="Henrissat B."/>
            <person name="Grigoriev I.V."/>
            <person name="Hibbett D.S."/>
            <person name="Martin F."/>
        </authorList>
    </citation>
    <scope>NUCLEOTIDE SEQUENCE [LARGE SCALE GENOMIC DNA]</scope>
    <source>
        <strain evidence="3">Zn</strain>
    </source>
</reference>
<dbReference type="PANTHER" id="PTHR10438">
    <property type="entry name" value="THIOREDOXIN"/>
    <property type="match status" value="1"/>
</dbReference>
<evidence type="ECO:0000313" key="2">
    <source>
        <dbReference type="EMBL" id="KIN03116.1"/>
    </source>
</evidence>
<organism evidence="2 3">
    <name type="scientific">Oidiodendron maius (strain Zn)</name>
    <dbReference type="NCBI Taxonomy" id="913774"/>
    <lineage>
        <taxon>Eukaryota</taxon>
        <taxon>Fungi</taxon>
        <taxon>Dikarya</taxon>
        <taxon>Ascomycota</taxon>
        <taxon>Pezizomycotina</taxon>
        <taxon>Leotiomycetes</taxon>
        <taxon>Leotiomycetes incertae sedis</taxon>
        <taxon>Myxotrichaceae</taxon>
        <taxon>Oidiodendron</taxon>
    </lineage>
</organism>
<protein>
    <recommendedName>
        <fullName evidence="1">Thioredoxin domain-containing protein</fullName>
    </recommendedName>
</protein>